<evidence type="ECO:0000313" key="1">
    <source>
        <dbReference type="EMBL" id="PFH54907.1"/>
    </source>
</evidence>
<proteinExistence type="predicted"/>
<evidence type="ECO:0000313" key="2">
    <source>
        <dbReference type="Proteomes" id="UP000037136"/>
    </source>
</evidence>
<dbReference type="EMBL" id="LAZP02001871">
    <property type="protein sequence ID" value="PFH54907.1"/>
    <property type="molecule type" value="Genomic_DNA"/>
</dbReference>
<dbReference type="STRING" id="268505.A0A2A9P1B9"/>
<gene>
    <name evidence="1" type="ORF">XA68_12122</name>
</gene>
<dbReference type="AlphaFoldDB" id="A0A2A9P1B9"/>
<name>A0A2A9P1B9_OPHUN</name>
<keyword evidence="2" id="KW-1185">Reference proteome</keyword>
<reference evidence="1 2" key="1">
    <citation type="journal article" date="2015" name="BMC Genomics">
        <title>Gene expression during zombie ant biting behavior reflects the complexity underlying fungal parasitic behavioral manipulation.</title>
        <authorList>
            <person name="de Bekker C."/>
            <person name="Ohm R.A."/>
            <person name="Loreto R.G."/>
            <person name="Sebastian A."/>
            <person name="Albert I."/>
            <person name="Merrow M."/>
            <person name="Brachmann A."/>
            <person name="Hughes D.P."/>
        </authorList>
    </citation>
    <scope>NUCLEOTIDE SEQUENCE [LARGE SCALE GENOMIC DNA]</scope>
    <source>
        <strain evidence="1 2">SC16a</strain>
    </source>
</reference>
<comment type="caution">
    <text evidence="1">The sequence shown here is derived from an EMBL/GenBank/DDBJ whole genome shotgun (WGS) entry which is preliminary data.</text>
</comment>
<organism evidence="1 2">
    <name type="scientific">Ophiocordyceps unilateralis</name>
    <name type="common">Zombie-ant fungus</name>
    <name type="synonym">Torrubia unilateralis</name>
    <dbReference type="NCBI Taxonomy" id="268505"/>
    <lineage>
        <taxon>Eukaryota</taxon>
        <taxon>Fungi</taxon>
        <taxon>Dikarya</taxon>
        <taxon>Ascomycota</taxon>
        <taxon>Pezizomycotina</taxon>
        <taxon>Sordariomycetes</taxon>
        <taxon>Hypocreomycetidae</taxon>
        <taxon>Hypocreales</taxon>
        <taxon>Ophiocordycipitaceae</taxon>
        <taxon>Ophiocordyceps</taxon>
    </lineage>
</organism>
<accession>A0A2A9P1B9</accession>
<reference evidence="1 2" key="2">
    <citation type="journal article" date="2017" name="Sci. Rep.">
        <title>Ant-infecting Ophiocordyceps genomes reveal a high diversity of potential behavioral manipulation genes and a possible major role for enterotoxins.</title>
        <authorList>
            <person name="de Bekker C."/>
            <person name="Ohm R.A."/>
            <person name="Evans H.C."/>
            <person name="Brachmann A."/>
            <person name="Hughes D.P."/>
        </authorList>
    </citation>
    <scope>NUCLEOTIDE SEQUENCE [LARGE SCALE GENOMIC DNA]</scope>
    <source>
        <strain evidence="1 2">SC16a</strain>
    </source>
</reference>
<dbReference type="Proteomes" id="UP000037136">
    <property type="component" value="Unassembled WGS sequence"/>
</dbReference>
<protein>
    <submittedName>
        <fullName evidence="1">Uncharacterized protein</fullName>
    </submittedName>
</protein>
<sequence length="153" mass="17533">MMAWIHLAIAFLGGAYAFAVLVQNLFHRRANRQNKSSLKELFPPSQRSKLDSTRDDDVDLSQSLRHHVLGLEADYRLADPSTFLFSGFTVAEVRSLGHFPDYAKLSGVPLPSPLTDFTVQDALPRPYRPFRWPYHQTMGTWARKTQLCFFFPC</sequence>
<dbReference type="OrthoDB" id="5236754at2759"/>